<dbReference type="AlphaFoldDB" id="A0A504IW12"/>
<feature type="transmembrane region" description="Helical" evidence="7">
    <location>
        <begin position="284"/>
        <end position="309"/>
    </location>
</feature>
<dbReference type="SUPFAM" id="SSF161098">
    <property type="entry name" value="MetI-like"/>
    <property type="match status" value="1"/>
</dbReference>
<evidence type="ECO:0000313" key="9">
    <source>
        <dbReference type="EMBL" id="TPN82204.1"/>
    </source>
</evidence>
<dbReference type="InterPro" id="IPR035906">
    <property type="entry name" value="MetI-like_sf"/>
</dbReference>
<comment type="subcellular location">
    <subcellularLocation>
        <location evidence="1 7">Cell membrane</location>
        <topology evidence="1 7">Multi-pass membrane protein</topology>
    </subcellularLocation>
</comment>
<reference evidence="9 10" key="1">
    <citation type="submission" date="2019-06" db="EMBL/GenBank/DDBJ databases">
        <authorList>
            <person name="Meng X."/>
        </authorList>
    </citation>
    <scope>NUCLEOTIDE SEQUENCE [LARGE SCALE GENOMIC DNA]</scope>
    <source>
        <strain evidence="9 10">M625</strain>
    </source>
</reference>
<feature type="domain" description="ABC transmembrane type-1" evidence="8">
    <location>
        <begin position="159"/>
        <end position="351"/>
    </location>
</feature>
<keyword evidence="5 7" id="KW-1133">Transmembrane helix</keyword>
<dbReference type="Gene3D" id="1.10.3720.10">
    <property type="entry name" value="MetI-like"/>
    <property type="match status" value="1"/>
</dbReference>
<name>A0A504IW12_9FLAO</name>
<evidence type="ECO:0000313" key="10">
    <source>
        <dbReference type="Proteomes" id="UP000315540"/>
    </source>
</evidence>
<evidence type="ECO:0000256" key="3">
    <source>
        <dbReference type="ARBA" id="ARBA00022475"/>
    </source>
</evidence>
<accession>A0A504IW12</accession>
<dbReference type="Pfam" id="PF00528">
    <property type="entry name" value="BPD_transp_1"/>
    <property type="match status" value="1"/>
</dbReference>
<protein>
    <submittedName>
        <fullName evidence="9">ABC transporter permease</fullName>
    </submittedName>
</protein>
<dbReference type="Proteomes" id="UP000315540">
    <property type="component" value="Unassembled WGS sequence"/>
</dbReference>
<dbReference type="EMBL" id="VFWZ01000009">
    <property type="protein sequence ID" value="TPN82204.1"/>
    <property type="molecule type" value="Genomic_DNA"/>
</dbReference>
<comment type="caution">
    <text evidence="9">The sequence shown here is derived from an EMBL/GenBank/DDBJ whole genome shotgun (WGS) entry which is preliminary data.</text>
</comment>
<proteinExistence type="inferred from homology"/>
<dbReference type="OrthoDB" id="9804353at2"/>
<dbReference type="RefSeq" id="WP_140597056.1">
    <property type="nucleotide sequence ID" value="NZ_VFWZ01000009.1"/>
</dbReference>
<dbReference type="CDD" id="cd06261">
    <property type="entry name" value="TM_PBP2"/>
    <property type="match status" value="1"/>
</dbReference>
<evidence type="ECO:0000256" key="1">
    <source>
        <dbReference type="ARBA" id="ARBA00004651"/>
    </source>
</evidence>
<keyword evidence="3" id="KW-1003">Cell membrane</keyword>
<dbReference type="GO" id="GO:0055085">
    <property type="term" value="P:transmembrane transport"/>
    <property type="evidence" value="ECO:0007669"/>
    <property type="project" value="InterPro"/>
</dbReference>
<feature type="transmembrane region" description="Helical" evidence="7">
    <location>
        <begin position="40"/>
        <end position="62"/>
    </location>
</feature>
<evidence type="ECO:0000259" key="8">
    <source>
        <dbReference type="PROSITE" id="PS50928"/>
    </source>
</evidence>
<evidence type="ECO:0000256" key="6">
    <source>
        <dbReference type="ARBA" id="ARBA00023136"/>
    </source>
</evidence>
<keyword evidence="6 7" id="KW-0472">Membrane</keyword>
<dbReference type="InterPro" id="IPR000515">
    <property type="entry name" value="MetI-like"/>
</dbReference>
<feature type="transmembrane region" description="Helical" evidence="7">
    <location>
        <begin position="229"/>
        <end position="248"/>
    </location>
</feature>
<sequence length="365" mass="40145">MKDRSIHILNFVGLGFFEPAIRLATGEEVKKNLIGLFKKILLPILSISLFLILWHSGAAYLYNVEKSARIEKALSDRGETAALEMKTCIESGDVSCQPNTLPSPAQVWMAYKSLLADHRIITEKKAAFAEKVATTNAKREAQGLSLIEYTGRPSFVDQILTSLKTVFAGFLLALFIAVPIGIMLGLSPTLRSSVNWLIQIFKPVSPVVWLLLVFMIVKTLTRGSDADSAFIISFISVGLCSMWATLVNTSMGVSSVDKDYINVAKVLQLNVGQKVFKIILPSSFPLIFTGLRITLSVAWMVLIAIELLAQSPGLGSFVWEEFQNGANDSNSKIIVAMFVIGIIGFLLDRIMLTIQKFVTFTEETA</sequence>
<keyword evidence="4 7" id="KW-0812">Transmembrane</keyword>
<evidence type="ECO:0000256" key="7">
    <source>
        <dbReference type="RuleBase" id="RU363032"/>
    </source>
</evidence>
<keyword evidence="10" id="KW-1185">Reference proteome</keyword>
<feature type="transmembrane region" description="Helical" evidence="7">
    <location>
        <begin position="196"/>
        <end position="217"/>
    </location>
</feature>
<dbReference type="PANTHER" id="PTHR30151:SF7">
    <property type="entry name" value="NITRATE IMPORT PERMEASE PROTEIN NRTB"/>
    <property type="match status" value="1"/>
</dbReference>
<feature type="transmembrane region" description="Helical" evidence="7">
    <location>
        <begin position="329"/>
        <end position="347"/>
    </location>
</feature>
<dbReference type="GO" id="GO:0005886">
    <property type="term" value="C:plasma membrane"/>
    <property type="evidence" value="ECO:0007669"/>
    <property type="project" value="UniProtKB-SubCell"/>
</dbReference>
<comment type="similarity">
    <text evidence="7">Belongs to the binding-protein-dependent transport system permease family.</text>
</comment>
<evidence type="ECO:0000256" key="2">
    <source>
        <dbReference type="ARBA" id="ARBA00022448"/>
    </source>
</evidence>
<dbReference type="PROSITE" id="PS50928">
    <property type="entry name" value="ABC_TM1"/>
    <property type="match status" value="1"/>
</dbReference>
<dbReference type="PANTHER" id="PTHR30151">
    <property type="entry name" value="ALKANE SULFONATE ABC TRANSPORTER-RELATED, MEMBRANE SUBUNIT"/>
    <property type="match status" value="1"/>
</dbReference>
<keyword evidence="2 7" id="KW-0813">Transport</keyword>
<organism evidence="9 10">
    <name type="scientific">Aquimarina algicola</name>
    <dbReference type="NCBI Taxonomy" id="2589995"/>
    <lineage>
        <taxon>Bacteria</taxon>
        <taxon>Pseudomonadati</taxon>
        <taxon>Bacteroidota</taxon>
        <taxon>Flavobacteriia</taxon>
        <taxon>Flavobacteriales</taxon>
        <taxon>Flavobacteriaceae</taxon>
        <taxon>Aquimarina</taxon>
    </lineage>
</organism>
<evidence type="ECO:0000256" key="5">
    <source>
        <dbReference type="ARBA" id="ARBA00022989"/>
    </source>
</evidence>
<evidence type="ECO:0000256" key="4">
    <source>
        <dbReference type="ARBA" id="ARBA00022692"/>
    </source>
</evidence>
<feature type="transmembrane region" description="Helical" evidence="7">
    <location>
        <begin position="165"/>
        <end position="184"/>
    </location>
</feature>
<gene>
    <name evidence="9" type="ORF">FHK87_22530</name>
</gene>